<name>X0VZT0_9ZZZZ</name>
<dbReference type="EMBL" id="BARS01032619">
    <property type="protein sequence ID" value="GAG16607.1"/>
    <property type="molecule type" value="Genomic_DNA"/>
</dbReference>
<feature type="non-terminal residue" evidence="1">
    <location>
        <position position="180"/>
    </location>
</feature>
<organism evidence="1">
    <name type="scientific">marine sediment metagenome</name>
    <dbReference type="NCBI Taxonomy" id="412755"/>
    <lineage>
        <taxon>unclassified sequences</taxon>
        <taxon>metagenomes</taxon>
        <taxon>ecological metagenomes</taxon>
    </lineage>
</organism>
<protein>
    <submittedName>
        <fullName evidence="1">Uncharacterized protein</fullName>
    </submittedName>
</protein>
<evidence type="ECO:0000313" key="1">
    <source>
        <dbReference type="EMBL" id="GAG16607.1"/>
    </source>
</evidence>
<sequence length="180" mass="20508">MNKKRCPVCGSEEILEKKEAITIVEPFAGKDNIEIIKNKCLACESEGDFFDQNENMIEETISNLKQKSVEGILKYFIKNKISMSSIERALEMPQRTLAKWKNKGSKTSSAGIALLRFIRLFPWLLEVAENKYDYQKAENIQIDSVIQKILDKNSFPSSQEWQGQYFDFEVAGQKGIIGAA</sequence>
<gene>
    <name evidence="1" type="ORF">S01H1_50616</name>
</gene>
<accession>X0VZT0</accession>
<reference evidence="1" key="1">
    <citation type="journal article" date="2014" name="Front. Microbiol.">
        <title>High frequency of phylogenetically diverse reductive dehalogenase-homologous genes in deep subseafloor sedimentary metagenomes.</title>
        <authorList>
            <person name="Kawai M."/>
            <person name="Futagami T."/>
            <person name="Toyoda A."/>
            <person name="Takaki Y."/>
            <person name="Nishi S."/>
            <person name="Hori S."/>
            <person name="Arai W."/>
            <person name="Tsubouchi T."/>
            <person name="Morono Y."/>
            <person name="Uchiyama I."/>
            <person name="Ito T."/>
            <person name="Fujiyama A."/>
            <person name="Inagaki F."/>
            <person name="Takami H."/>
        </authorList>
    </citation>
    <scope>NUCLEOTIDE SEQUENCE</scope>
    <source>
        <strain evidence="1">Expedition CK06-06</strain>
    </source>
</reference>
<comment type="caution">
    <text evidence="1">The sequence shown here is derived from an EMBL/GenBank/DDBJ whole genome shotgun (WGS) entry which is preliminary data.</text>
</comment>
<dbReference type="AlphaFoldDB" id="X0VZT0"/>
<proteinExistence type="predicted"/>